<name>A0ACB6V8S8_9ASCO</name>
<sequence length="163" mass="17905">MLARSSQRLTKYGTHQKLRAGLTKLILGVKELKASGLFGTFPSDADEEEHGIEMHLPFLYKATEESENGVPNIVPIVVGSCSKSDEKKLGKILAEYFKNEENTFIVSTDFCHCIGTRMVQNGFADTAQRSTWGKLQWIGYAQSSKAKTISDSSVSYASGYAIA</sequence>
<organism evidence="1 2">
    <name type="scientific">Geotrichum galactomycetum</name>
    <dbReference type="NCBI Taxonomy" id="27317"/>
    <lineage>
        <taxon>Eukaryota</taxon>
        <taxon>Fungi</taxon>
        <taxon>Dikarya</taxon>
        <taxon>Ascomycota</taxon>
        <taxon>Saccharomycotina</taxon>
        <taxon>Dipodascomycetes</taxon>
        <taxon>Dipodascales</taxon>
        <taxon>Dipodascaceae</taxon>
        <taxon>Geotrichum</taxon>
    </lineage>
</organism>
<keyword evidence="2" id="KW-1185">Reference proteome</keyword>
<accession>A0ACB6V8S8</accession>
<gene>
    <name evidence="1" type="ORF">D0Z00_000723</name>
</gene>
<reference evidence="1 2" key="1">
    <citation type="journal article" date="2020" name="Front. Microbiol.">
        <title>Phenotypic and Genetic Characterization of the Cheese Ripening Yeast Geotrichum candidum.</title>
        <authorList>
            <person name="Perkins V."/>
            <person name="Vignola S."/>
            <person name="Lessard M.H."/>
            <person name="Plante P.L."/>
            <person name="Corbeil J."/>
            <person name="Dugat-Bony E."/>
            <person name="Frenette M."/>
            <person name="Labrie S."/>
        </authorList>
    </citation>
    <scope>NUCLEOTIDE SEQUENCE [LARGE SCALE GENOMIC DNA]</scope>
    <source>
        <strain evidence="1 2">LMA-1147</strain>
    </source>
</reference>
<protein>
    <submittedName>
        <fullName evidence="1">Uncharacterized protein</fullName>
    </submittedName>
</protein>
<dbReference type="EMBL" id="QVQA01000010">
    <property type="protein sequence ID" value="KAF5101649.1"/>
    <property type="molecule type" value="Genomic_DNA"/>
</dbReference>
<dbReference type="Proteomes" id="UP000744676">
    <property type="component" value="Unassembled WGS sequence"/>
</dbReference>
<comment type="caution">
    <text evidence="1">The sequence shown here is derived from an EMBL/GenBank/DDBJ whole genome shotgun (WGS) entry which is preliminary data.</text>
</comment>
<evidence type="ECO:0000313" key="1">
    <source>
        <dbReference type="EMBL" id="KAF5101649.1"/>
    </source>
</evidence>
<evidence type="ECO:0000313" key="2">
    <source>
        <dbReference type="Proteomes" id="UP000744676"/>
    </source>
</evidence>
<proteinExistence type="predicted"/>